<dbReference type="OrthoDB" id="10264038at2759"/>
<comment type="caution">
    <text evidence="2">The sequence shown here is derived from an EMBL/GenBank/DDBJ whole genome shotgun (WGS) entry which is preliminary data.</text>
</comment>
<accession>A0A0T6AX50</accession>
<evidence type="ECO:0000313" key="2">
    <source>
        <dbReference type="EMBL" id="KRT79175.1"/>
    </source>
</evidence>
<dbReference type="Proteomes" id="UP000051574">
    <property type="component" value="Unassembled WGS sequence"/>
</dbReference>
<dbReference type="EMBL" id="LJIG01022699">
    <property type="protein sequence ID" value="KRT79175.1"/>
    <property type="molecule type" value="Genomic_DNA"/>
</dbReference>
<proteinExistence type="predicted"/>
<gene>
    <name evidence="2" type="ORF">AMK59_8191</name>
</gene>
<organism evidence="2 3">
    <name type="scientific">Oryctes borbonicus</name>
    <dbReference type="NCBI Taxonomy" id="1629725"/>
    <lineage>
        <taxon>Eukaryota</taxon>
        <taxon>Metazoa</taxon>
        <taxon>Ecdysozoa</taxon>
        <taxon>Arthropoda</taxon>
        <taxon>Hexapoda</taxon>
        <taxon>Insecta</taxon>
        <taxon>Pterygota</taxon>
        <taxon>Neoptera</taxon>
        <taxon>Endopterygota</taxon>
        <taxon>Coleoptera</taxon>
        <taxon>Polyphaga</taxon>
        <taxon>Scarabaeiformia</taxon>
        <taxon>Scarabaeidae</taxon>
        <taxon>Dynastinae</taxon>
        <taxon>Oryctes</taxon>
    </lineage>
</organism>
<dbReference type="AlphaFoldDB" id="A0A0T6AX50"/>
<protein>
    <submittedName>
        <fullName evidence="2">Uncharacterized protein</fullName>
    </submittedName>
</protein>
<sequence length="189" mass="21449">MHLGGSAAINMDTILKTSHSAARRANIVIEEIKKCVEQDNMKRLNKEEVGLHLRISKETDSHEIIAAHEKLSSCLDKWNKVKKKKKKIPKEIHELCGSIESLGKNSAVLLPEETDGNKWIASSDEEIDIIPEEAGNHKHKGNVKLEGDDSEEEEEVLMLNTTETEQVKKKQKIKKDDQRNREHFLKGVN</sequence>
<reference evidence="2 3" key="1">
    <citation type="submission" date="2015-09" db="EMBL/GenBank/DDBJ databases">
        <title>Draft genome of the scarab beetle Oryctes borbonicus.</title>
        <authorList>
            <person name="Meyer J.M."/>
            <person name="Markov G.V."/>
            <person name="Baskaran P."/>
            <person name="Herrmann M."/>
            <person name="Sommer R.J."/>
            <person name="Roedelsperger C."/>
        </authorList>
    </citation>
    <scope>NUCLEOTIDE SEQUENCE [LARGE SCALE GENOMIC DNA]</scope>
    <source>
        <strain evidence="2">OB123</strain>
        <tissue evidence="2">Whole animal</tissue>
    </source>
</reference>
<name>A0A0T6AX50_9SCAR</name>
<keyword evidence="3" id="KW-1185">Reference proteome</keyword>
<evidence type="ECO:0000256" key="1">
    <source>
        <dbReference type="SAM" id="MobiDB-lite"/>
    </source>
</evidence>
<feature type="region of interest" description="Disordered" evidence="1">
    <location>
        <begin position="131"/>
        <end position="189"/>
    </location>
</feature>
<evidence type="ECO:0000313" key="3">
    <source>
        <dbReference type="Proteomes" id="UP000051574"/>
    </source>
</evidence>
<feature type="compositionally biased region" description="Basic and acidic residues" evidence="1">
    <location>
        <begin position="174"/>
        <end position="189"/>
    </location>
</feature>